<feature type="binding site" evidence="4">
    <location>
        <position position="101"/>
    </location>
    <ligand>
        <name>L-tryptophan</name>
        <dbReference type="ChEBI" id="CHEBI:57912"/>
    </ligand>
</feature>
<dbReference type="GO" id="GO:0009820">
    <property type="term" value="P:alkaloid metabolic process"/>
    <property type="evidence" value="ECO:0007669"/>
    <property type="project" value="InterPro"/>
</dbReference>
<feature type="binding site" evidence="4">
    <location>
        <position position="267"/>
    </location>
    <ligand>
        <name>dimethylallyl diphosphate</name>
        <dbReference type="ChEBI" id="CHEBI:57623"/>
    </ligand>
</feature>
<evidence type="ECO:0000256" key="1">
    <source>
        <dbReference type="ARBA" id="ARBA00005179"/>
    </source>
</evidence>
<dbReference type="CDD" id="cd13929">
    <property type="entry name" value="PT-DMATS_CymD"/>
    <property type="match status" value="1"/>
</dbReference>
<dbReference type="AlphaFoldDB" id="A0A5N5WZP1"/>
<keyword evidence="3 5" id="KW-0808">Transferase</keyword>
<evidence type="ECO:0000313" key="6">
    <source>
        <dbReference type="Proteomes" id="UP000326565"/>
    </source>
</evidence>
<feature type="binding site" evidence="4">
    <location>
        <position position="265"/>
    </location>
    <ligand>
        <name>dimethylallyl diphosphate</name>
        <dbReference type="ChEBI" id="CHEBI:57623"/>
    </ligand>
</feature>
<dbReference type="EMBL" id="ML732217">
    <property type="protein sequence ID" value="KAB8073971.1"/>
    <property type="molecule type" value="Genomic_DNA"/>
</dbReference>
<accession>A0A5N5WZP1</accession>
<evidence type="ECO:0000256" key="2">
    <source>
        <dbReference type="ARBA" id="ARBA00010209"/>
    </source>
</evidence>
<organism evidence="5 6">
    <name type="scientific">Aspergillus leporis</name>
    <dbReference type="NCBI Taxonomy" id="41062"/>
    <lineage>
        <taxon>Eukaryota</taxon>
        <taxon>Fungi</taxon>
        <taxon>Dikarya</taxon>
        <taxon>Ascomycota</taxon>
        <taxon>Pezizomycotina</taxon>
        <taxon>Eurotiomycetes</taxon>
        <taxon>Eurotiomycetidae</taxon>
        <taxon>Eurotiales</taxon>
        <taxon>Aspergillaceae</taxon>
        <taxon>Aspergillus</taxon>
        <taxon>Aspergillus subgen. Circumdati</taxon>
    </lineage>
</organism>
<dbReference type="OrthoDB" id="3354387at2759"/>
<proteinExistence type="inferred from homology"/>
<dbReference type="SFLD" id="SFLDG01162">
    <property type="entry name" value="I"/>
    <property type="match status" value="1"/>
</dbReference>
<evidence type="ECO:0000256" key="3">
    <source>
        <dbReference type="ARBA" id="ARBA00022679"/>
    </source>
</evidence>
<reference evidence="5 6" key="1">
    <citation type="submission" date="2019-04" db="EMBL/GenBank/DDBJ databases">
        <title>Friends and foes A comparative genomics study of 23 Aspergillus species from section Flavi.</title>
        <authorList>
            <consortium name="DOE Joint Genome Institute"/>
            <person name="Kjaerbolling I."/>
            <person name="Vesth T."/>
            <person name="Frisvad J.C."/>
            <person name="Nybo J.L."/>
            <person name="Theobald S."/>
            <person name="Kildgaard S."/>
            <person name="Isbrandt T."/>
            <person name="Kuo A."/>
            <person name="Sato A."/>
            <person name="Lyhne E.K."/>
            <person name="Kogle M.E."/>
            <person name="Wiebenga A."/>
            <person name="Kun R.S."/>
            <person name="Lubbers R.J."/>
            <person name="Makela M.R."/>
            <person name="Barry K."/>
            <person name="Chovatia M."/>
            <person name="Clum A."/>
            <person name="Daum C."/>
            <person name="Haridas S."/>
            <person name="He G."/>
            <person name="LaButti K."/>
            <person name="Lipzen A."/>
            <person name="Mondo S."/>
            <person name="Riley R."/>
            <person name="Salamov A."/>
            <person name="Simmons B.A."/>
            <person name="Magnuson J.K."/>
            <person name="Henrissat B."/>
            <person name="Mortensen U.H."/>
            <person name="Larsen T.O."/>
            <person name="Devries R.P."/>
            <person name="Grigoriev I.V."/>
            <person name="Machida M."/>
            <person name="Baker S.E."/>
            <person name="Andersen M.R."/>
        </authorList>
    </citation>
    <scope>NUCLEOTIDE SEQUENCE [LARGE SCALE GENOMIC DNA]</scope>
    <source>
        <strain evidence="5 6">CBS 151.66</strain>
    </source>
</reference>
<evidence type="ECO:0000256" key="4">
    <source>
        <dbReference type="PIRSR" id="PIRSR000509-1"/>
    </source>
</evidence>
<dbReference type="PIRSF" id="PIRSF000509">
    <property type="entry name" value="Trp_DMAT"/>
    <property type="match status" value="1"/>
</dbReference>
<feature type="binding site" evidence="4">
    <location>
        <position position="202"/>
    </location>
    <ligand>
        <name>dimethylallyl diphosphate</name>
        <dbReference type="ChEBI" id="CHEBI:57623"/>
    </ligand>
</feature>
<dbReference type="PANTHER" id="PTHR40627:SF4">
    <property type="entry name" value="PRENYLTRANSFERASE ASQH1-RELATED"/>
    <property type="match status" value="1"/>
</dbReference>
<comment type="pathway">
    <text evidence="1">Secondary metabolite biosynthesis.</text>
</comment>
<keyword evidence="6" id="KW-1185">Reference proteome</keyword>
<feature type="binding site" evidence="4">
    <location>
        <position position="269"/>
    </location>
    <ligand>
        <name>dimethylallyl diphosphate</name>
        <dbReference type="ChEBI" id="CHEBI:57623"/>
    </ligand>
</feature>
<dbReference type="InterPro" id="IPR033964">
    <property type="entry name" value="ABBA"/>
</dbReference>
<dbReference type="SFLD" id="SFLDS00036">
    <property type="entry name" value="Aromatic_Prenyltransferase"/>
    <property type="match status" value="1"/>
</dbReference>
<dbReference type="PANTHER" id="PTHR40627">
    <property type="entry name" value="INDOLE PRENYLTRANSFERASE TDIB-RELATED"/>
    <property type="match status" value="1"/>
</dbReference>
<comment type="similarity">
    <text evidence="2">Belongs to the tryptophan dimethylallyltransferase family.</text>
</comment>
<dbReference type="Proteomes" id="UP000326565">
    <property type="component" value="Unassembled WGS sequence"/>
</dbReference>
<name>A0A5N5WZP1_9EURO</name>
<dbReference type="InterPro" id="IPR012148">
    <property type="entry name" value="ABBA_DMATS-like"/>
</dbReference>
<sequence>MTQTRVVKQQQSPTRSQSTQAWRALAQYLPPLDSDSNFWWQLSGRHLAALVEAAGYPIEKQYEALLFHYHWTVRYMGQAPRADSAPIRWKSLIALDGTPIEYSWKWNTRTSEPDVRYVTEPIGRSPGTELDPLNQQGLRELLQGLAAQIPSVDLTWVNHFLATLYDHDHSKYMQEATSGAHLGTSIQFAAELLPKGVTLKTYFFPRKLGQNGLMPVKQWEEAINQLDPDNAARAALHAFMTESPEGQLLTPFSLGVDDVVPMQSRLKWYFHTPNTIFASVRDVMTLGGRINPSYMATALNDLFSLIRAVTGVPDDFDEHTELPAAPSWDSSRKAKFGDLAKMLSGYLYYFDIAPGNSFPEIKIFIPVRYYAHDDLKLARGLTGWMEAHGRGAYCQRYLRMLDCLSEHRHLQDSNGLQTFVSCLIKKDGELDITTYLGAEAFHPARLGPPRRATRRREDW</sequence>
<dbReference type="Pfam" id="PF11991">
    <property type="entry name" value="Trp_DMAT"/>
    <property type="match status" value="1"/>
</dbReference>
<dbReference type="NCBIfam" id="TIGR03429">
    <property type="entry name" value="arom_pren_DMATS"/>
    <property type="match status" value="1"/>
</dbReference>
<gene>
    <name evidence="5" type="ORF">BDV29DRAFT_201504</name>
</gene>
<protein>
    <submittedName>
        <fullName evidence="5">Tryptophan dimethylallyltransferase-domain-containing protein</fullName>
    </submittedName>
</protein>
<feature type="binding site" evidence="4">
    <location>
        <position position="200"/>
    </location>
    <ligand>
        <name>dimethylallyl diphosphate</name>
        <dbReference type="ChEBI" id="CHEBI:57623"/>
    </ligand>
</feature>
<evidence type="ECO:0000313" key="5">
    <source>
        <dbReference type="EMBL" id="KAB8073971.1"/>
    </source>
</evidence>
<feature type="binding site" evidence="4">
    <location>
        <position position="116"/>
    </location>
    <ligand>
        <name>dimethylallyl diphosphate</name>
        <dbReference type="ChEBI" id="CHEBI:57623"/>
    </ligand>
</feature>
<dbReference type="InterPro" id="IPR017795">
    <property type="entry name" value="ABBA_NscD-like"/>
</dbReference>
<dbReference type="GO" id="GO:0004659">
    <property type="term" value="F:prenyltransferase activity"/>
    <property type="evidence" value="ECO:0007669"/>
    <property type="project" value="TreeGrafter"/>
</dbReference>